<dbReference type="EMBL" id="GBXM01006589">
    <property type="protein sequence ID" value="JAI01989.1"/>
    <property type="molecule type" value="Transcribed_RNA"/>
</dbReference>
<reference evidence="2" key="1">
    <citation type="submission" date="2014-11" db="EMBL/GenBank/DDBJ databases">
        <authorList>
            <person name="Amaro Gonzalez C."/>
        </authorList>
    </citation>
    <scope>NUCLEOTIDE SEQUENCE</scope>
</reference>
<evidence type="ECO:0000313" key="2">
    <source>
        <dbReference type="EMBL" id="JAI01989.1"/>
    </source>
</evidence>
<feature type="chain" id="PRO_5002435357" description="Secreted protein" evidence="1">
    <location>
        <begin position="18"/>
        <end position="72"/>
    </location>
</feature>
<dbReference type="AlphaFoldDB" id="A0A0E9XJX4"/>
<accession>A0A0E9XJX4</accession>
<evidence type="ECO:0008006" key="3">
    <source>
        <dbReference type="Google" id="ProtNLM"/>
    </source>
</evidence>
<feature type="signal peptide" evidence="1">
    <location>
        <begin position="1"/>
        <end position="17"/>
    </location>
</feature>
<organism evidence="2">
    <name type="scientific">Anguilla anguilla</name>
    <name type="common">European freshwater eel</name>
    <name type="synonym">Muraena anguilla</name>
    <dbReference type="NCBI Taxonomy" id="7936"/>
    <lineage>
        <taxon>Eukaryota</taxon>
        <taxon>Metazoa</taxon>
        <taxon>Chordata</taxon>
        <taxon>Craniata</taxon>
        <taxon>Vertebrata</taxon>
        <taxon>Euteleostomi</taxon>
        <taxon>Actinopterygii</taxon>
        <taxon>Neopterygii</taxon>
        <taxon>Teleostei</taxon>
        <taxon>Anguilliformes</taxon>
        <taxon>Anguillidae</taxon>
        <taxon>Anguilla</taxon>
    </lineage>
</organism>
<protein>
    <recommendedName>
        <fullName evidence="3">Secreted protein</fullName>
    </recommendedName>
</protein>
<keyword evidence="1" id="KW-0732">Signal</keyword>
<proteinExistence type="predicted"/>
<sequence length="72" mass="8388">MCQKSSFIVSLFSCVFTLHMHTYKRTMSVSLQCAAMDIEKNRDLNLVLFCSLQNVAVQSSIFSHHKYIYKYT</sequence>
<reference evidence="2" key="2">
    <citation type="journal article" date="2015" name="Fish Shellfish Immunol.">
        <title>Early steps in the European eel (Anguilla anguilla)-Vibrio vulnificus interaction in the gills: Role of the RtxA13 toxin.</title>
        <authorList>
            <person name="Callol A."/>
            <person name="Pajuelo D."/>
            <person name="Ebbesson L."/>
            <person name="Teles M."/>
            <person name="MacKenzie S."/>
            <person name="Amaro C."/>
        </authorList>
    </citation>
    <scope>NUCLEOTIDE SEQUENCE</scope>
</reference>
<evidence type="ECO:0000256" key="1">
    <source>
        <dbReference type="SAM" id="SignalP"/>
    </source>
</evidence>
<name>A0A0E9XJX4_ANGAN</name>